<keyword evidence="5" id="KW-1133">Transmembrane helix</keyword>
<dbReference type="GO" id="GO:0016020">
    <property type="term" value="C:membrane"/>
    <property type="evidence" value="ECO:0007669"/>
    <property type="project" value="UniProtKB-SubCell"/>
</dbReference>
<reference evidence="7 8" key="1">
    <citation type="journal article" date="2014" name="Nat. Genet.">
        <title>Genome sequence of the hot pepper provides insights into the evolution of pungency in Capsicum species.</title>
        <authorList>
            <person name="Kim S."/>
            <person name="Park M."/>
            <person name="Yeom S.I."/>
            <person name="Kim Y.M."/>
            <person name="Lee J.M."/>
            <person name="Lee H.A."/>
            <person name="Seo E."/>
            <person name="Choi J."/>
            <person name="Cheong K."/>
            <person name="Kim K.T."/>
            <person name="Jung K."/>
            <person name="Lee G.W."/>
            <person name="Oh S.K."/>
            <person name="Bae C."/>
            <person name="Kim S.B."/>
            <person name="Lee H.Y."/>
            <person name="Kim S.Y."/>
            <person name="Kim M.S."/>
            <person name="Kang B.C."/>
            <person name="Jo Y.D."/>
            <person name="Yang H.B."/>
            <person name="Jeong H.J."/>
            <person name="Kang W.H."/>
            <person name="Kwon J.K."/>
            <person name="Shin C."/>
            <person name="Lim J.Y."/>
            <person name="Park J.H."/>
            <person name="Huh J.H."/>
            <person name="Kim J.S."/>
            <person name="Kim B.D."/>
            <person name="Cohen O."/>
            <person name="Paran I."/>
            <person name="Suh M.C."/>
            <person name="Lee S.B."/>
            <person name="Kim Y.K."/>
            <person name="Shin Y."/>
            <person name="Noh S.J."/>
            <person name="Park J."/>
            <person name="Seo Y.S."/>
            <person name="Kwon S.Y."/>
            <person name="Kim H.A."/>
            <person name="Park J.M."/>
            <person name="Kim H.J."/>
            <person name="Choi S.B."/>
            <person name="Bosland P.W."/>
            <person name="Reeves G."/>
            <person name="Jo S.H."/>
            <person name="Lee B.W."/>
            <person name="Cho H.T."/>
            <person name="Choi H.S."/>
            <person name="Lee M.S."/>
            <person name="Yu Y."/>
            <person name="Do Choi Y."/>
            <person name="Park B.S."/>
            <person name="van Deynze A."/>
            <person name="Ashrafi H."/>
            <person name="Hill T."/>
            <person name="Kim W.T."/>
            <person name="Pai H.S."/>
            <person name="Ahn H.K."/>
            <person name="Yeam I."/>
            <person name="Giovannoni J.J."/>
            <person name="Rose J.K."/>
            <person name="Sorensen I."/>
            <person name="Lee S.J."/>
            <person name="Kim R.W."/>
            <person name="Choi I.Y."/>
            <person name="Choi B.S."/>
            <person name="Lim J.S."/>
            <person name="Lee Y.H."/>
            <person name="Choi D."/>
        </authorList>
    </citation>
    <scope>NUCLEOTIDE SEQUENCE [LARGE SCALE GENOMIC DNA]</scope>
    <source>
        <strain evidence="8">cv. CM334</strain>
    </source>
</reference>
<dbReference type="EMBL" id="AYRZ02000012">
    <property type="protein sequence ID" value="PHT65639.1"/>
    <property type="molecule type" value="Genomic_DNA"/>
</dbReference>
<comment type="subcellular location">
    <subcellularLocation>
        <location evidence="1">Membrane</location>
    </subcellularLocation>
</comment>
<reference evidence="7 8" key="2">
    <citation type="journal article" date="2017" name="Genome Biol.">
        <title>New reference genome sequences of hot pepper reveal the massive evolution of plant disease-resistance genes by retroduplication.</title>
        <authorList>
            <person name="Kim S."/>
            <person name="Park J."/>
            <person name="Yeom S.I."/>
            <person name="Kim Y.M."/>
            <person name="Seo E."/>
            <person name="Kim K.T."/>
            <person name="Kim M.S."/>
            <person name="Lee J.M."/>
            <person name="Cheong K."/>
            <person name="Shin H.S."/>
            <person name="Kim S.B."/>
            <person name="Han K."/>
            <person name="Lee J."/>
            <person name="Park M."/>
            <person name="Lee H.A."/>
            <person name="Lee H.Y."/>
            <person name="Lee Y."/>
            <person name="Oh S."/>
            <person name="Lee J.H."/>
            <person name="Choi E."/>
            <person name="Choi E."/>
            <person name="Lee S.E."/>
            <person name="Jeon J."/>
            <person name="Kim H."/>
            <person name="Choi G."/>
            <person name="Song H."/>
            <person name="Lee J."/>
            <person name="Lee S.C."/>
            <person name="Kwon J.K."/>
            <person name="Lee H.Y."/>
            <person name="Koo N."/>
            <person name="Hong Y."/>
            <person name="Kim R.W."/>
            <person name="Kang W.H."/>
            <person name="Huh J.H."/>
            <person name="Kang B.C."/>
            <person name="Yang T.J."/>
            <person name="Lee Y.H."/>
            <person name="Bennetzen J.L."/>
            <person name="Choi D."/>
        </authorList>
    </citation>
    <scope>NUCLEOTIDE SEQUENCE [LARGE SCALE GENOMIC DNA]</scope>
    <source>
        <strain evidence="8">cv. CM334</strain>
    </source>
</reference>
<evidence type="ECO:0000256" key="6">
    <source>
        <dbReference type="ARBA" id="ARBA00023136"/>
    </source>
</evidence>
<keyword evidence="2" id="KW-0433">Leucine-rich repeat</keyword>
<evidence type="ECO:0000256" key="3">
    <source>
        <dbReference type="ARBA" id="ARBA00022692"/>
    </source>
</evidence>
<evidence type="ECO:0000256" key="1">
    <source>
        <dbReference type="ARBA" id="ARBA00004370"/>
    </source>
</evidence>
<evidence type="ECO:0000256" key="2">
    <source>
        <dbReference type="ARBA" id="ARBA00022614"/>
    </source>
</evidence>
<evidence type="ECO:0000256" key="5">
    <source>
        <dbReference type="ARBA" id="ARBA00022989"/>
    </source>
</evidence>
<sequence length="205" mass="22486">MSSLRGLSLVINNLQRPIPRDTGYLSNLQIFHVYGNLLNGLILPNVEVFAGAVNEFTELIHVSLSNASKHGVIKLSYNNLTGKVRTSLGQLQGLYMINFEINSLGRNISGDLMFLDFLVNCTSLQVFSFEDIFLGGEFPKTIDNLSTSLAIFGLVHYMIVGSLATGLENFVNLSLLSLDNNSLRGSIPESLGHLRRLQGLELNGN</sequence>
<dbReference type="InterPro" id="IPR051809">
    <property type="entry name" value="Plant_receptor-like_S/T_kinase"/>
</dbReference>
<dbReference type="PANTHER" id="PTHR27008:SF552">
    <property type="entry name" value="PROTEIN KINASE DOMAIN-CONTAINING PROTEIN"/>
    <property type="match status" value="1"/>
</dbReference>
<dbReference type="STRING" id="4072.A0A2G2Y7H3"/>
<keyword evidence="3" id="KW-0812">Transmembrane</keyword>
<proteinExistence type="predicted"/>
<comment type="caution">
    <text evidence="7">The sequence shown here is derived from an EMBL/GenBank/DDBJ whole genome shotgun (WGS) entry which is preliminary data.</text>
</comment>
<dbReference type="Proteomes" id="UP000222542">
    <property type="component" value="Unassembled WGS sequence"/>
</dbReference>
<organism evidence="7 8">
    <name type="scientific">Capsicum annuum</name>
    <name type="common">Capsicum pepper</name>
    <dbReference type="NCBI Taxonomy" id="4072"/>
    <lineage>
        <taxon>Eukaryota</taxon>
        <taxon>Viridiplantae</taxon>
        <taxon>Streptophyta</taxon>
        <taxon>Embryophyta</taxon>
        <taxon>Tracheophyta</taxon>
        <taxon>Spermatophyta</taxon>
        <taxon>Magnoliopsida</taxon>
        <taxon>eudicotyledons</taxon>
        <taxon>Gunneridae</taxon>
        <taxon>Pentapetalae</taxon>
        <taxon>asterids</taxon>
        <taxon>lamiids</taxon>
        <taxon>Solanales</taxon>
        <taxon>Solanaceae</taxon>
        <taxon>Solanoideae</taxon>
        <taxon>Capsiceae</taxon>
        <taxon>Capsicum</taxon>
    </lineage>
</organism>
<dbReference type="AlphaFoldDB" id="A0A2G2Y7H3"/>
<evidence type="ECO:0000313" key="8">
    <source>
        <dbReference type="Proteomes" id="UP000222542"/>
    </source>
</evidence>
<keyword evidence="8" id="KW-1185">Reference proteome</keyword>
<dbReference type="SUPFAM" id="SSF52058">
    <property type="entry name" value="L domain-like"/>
    <property type="match status" value="1"/>
</dbReference>
<keyword evidence="6" id="KW-0472">Membrane</keyword>
<evidence type="ECO:0000256" key="4">
    <source>
        <dbReference type="ARBA" id="ARBA00022737"/>
    </source>
</evidence>
<gene>
    <name evidence="7" type="ORF">T459_30064</name>
</gene>
<dbReference type="SMR" id="A0A2G2Y7H3"/>
<dbReference type="Gene3D" id="3.80.10.10">
    <property type="entry name" value="Ribonuclease Inhibitor"/>
    <property type="match status" value="1"/>
</dbReference>
<keyword evidence="4" id="KW-0677">Repeat</keyword>
<accession>A0A2G2Y7H3</accession>
<protein>
    <submittedName>
        <fullName evidence="7">Uncharacterized protein</fullName>
    </submittedName>
</protein>
<dbReference type="InterPro" id="IPR032675">
    <property type="entry name" value="LRR_dom_sf"/>
</dbReference>
<dbReference type="Gramene" id="PHT65639">
    <property type="protein sequence ID" value="PHT65639"/>
    <property type="gene ID" value="T459_30064"/>
</dbReference>
<dbReference type="PANTHER" id="PTHR27008">
    <property type="entry name" value="OS04G0122200 PROTEIN"/>
    <property type="match status" value="1"/>
</dbReference>
<name>A0A2G2Y7H3_CAPAN</name>
<evidence type="ECO:0000313" key="7">
    <source>
        <dbReference type="EMBL" id="PHT65639.1"/>
    </source>
</evidence>